<feature type="domain" description="Ras/Rap GTPase-activating protein SynGAP-like PH" evidence="1">
    <location>
        <begin position="105"/>
        <end position="148"/>
    </location>
</feature>
<dbReference type="Pfam" id="PF25321">
    <property type="entry name" value="PH_RASGAP"/>
    <property type="match status" value="1"/>
</dbReference>
<reference evidence="2 3" key="1">
    <citation type="submission" date="2021-06" db="EMBL/GenBank/DDBJ databases">
        <authorList>
            <person name="Palmer J.M."/>
        </authorList>
    </citation>
    <scope>NUCLEOTIDE SEQUENCE [LARGE SCALE GENOMIC DNA]</scope>
    <source>
        <strain evidence="2 3">GA_2019</strain>
        <tissue evidence="2">Muscle</tissue>
    </source>
</reference>
<dbReference type="EMBL" id="JAHRIO010070002">
    <property type="protein sequence ID" value="MEQ2180437.1"/>
    <property type="molecule type" value="Genomic_DNA"/>
</dbReference>
<organism evidence="2 3">
    <name type="scientific">Goodea atripinnis</name>
    <dbReference type="NCBI Taxonomy" id="208336"/>
    <lineage>
        <taxon>Eukaryota</taxon>
        <taxon>Metazoa</taxon>
        <taxon>Chordata</taxon>
        <taxon>Craniata</taxon>
        <taxon>Vertebrata</taxon>
        <taxon>Euteleostomi</taxon>
        <taxon>Actinopterygii</taxon>
        <taxon>Neopterygii</taxon>
        <taxon>Teleostei</taxon>
        <taxon>Neoteleostei</taxon>
        <taxon>Acanthomorphata</taxon>
        <taxon>Ovalentaria</taxon>
        <taxon>Atherinomorphae</taxon>
        <taxon>Cyprinodontiformes</taxon>
        <taxon>Goodeidae</taxon>
        <taxon>Goodea</taxon>
    </lineage>
</organism>
<keyword evidence="3" id="KW-1185">Reference proteome</keyword>
<name>A0ABV0PAF1_9TELE</name>
<proteinExistence type="predicted"/>
<evidence type="ECO:0000313" key="3">
    <source>
        <dbReference type="Proteomes" id="UP001476798"/>
    </source>
</evidence>
<protein>
    <recommendedName>
        <fullName evidence="1">Ras/Rap GTPase-activating protein SynGAP-like PH domain-containing protein</fullName>
    </recommendedName>
</protein>
<sequence length="180" mass="19936">MATDRQARSDCQRKVQLRGLQRPKFRLDGKWSSCWPPVCYSGSSSAVGGFWMVRLVLTQVDICSDSSVALTGCCSLGHLVHARPEPGLLHFNLVSGFCCSVSTSVNGSGFFSKRLKGSIKRTKSQTKLDRNTSFRLPSLRPADADRYRCGFNWRCPPTGPSDSNSPKSKAHYFTMVLFTC</sequence>
<dbReference type="Proteomes" id="UP001476798">
    <property type="component" value="Unassembled WGS sequence"/>
</dbReference>
<accession>A0ABV0PAF1</accession>
<gene>
    <name evidence="2" type="ORF">GOODEAATRI_001217</name>
</gene>
<comment type="caution">
    <text evidence="2">The sequence shown here is derived from an EMBL/GenBank/DDBJ whole genome shotgun (WGS) entry which is preliminary data.</text>
</comment>
<evidence type="ECO:0000259" key="1">
    <source>
        <dbReference type="Pfam" id="PF25321"/>
    </source>
</evidence>
<evidence type="ECO:0000313" key="2">
    <source>
        <dbReference type="EMBL" id="MEQ2180437.1"/>
    </source>
</evidence>
<dbReference type="InterPro" id="IPR057606">
    <property type="entry name" value="SynGAP1-like_PH"/>
</dbReference>